<proteinExistence type="predicted"/>
<accession>A0A290S3U3</accession>
<evidence type="ECO:0000313" key="2">
    <source>
        <dbReference type="Proteomes" id="UP000016505"/>
    </source>
</evidence>
<evidence type="ECO:0000313" key="1">
    <source>
        <dbReference type="EMBL" id="ATC86766.1"/>
    </source>
</evidence>
<reference evidence="1 2" key="1">
    <citation type="journal article" date="2012" name="J. Bacteriol.">
        <title>Genome sequences of type strains of seven species of the marine bacterium Pseudoalteromonas.</title>
        <authorList>
            <person name="Xie B.B."/>
            <person name="Shu Y.L."/>
            <person name="Qin Q.L."/>
            <person name="Rong J.C."/>
            <person name="Zhang X.Y."/>
            <person name="Chen X.L."/>
            <person name="Shi M."/>
            <person name="He H.L."/>
            <person name="Zhou B.C."/>
            <person name="Zhang Y.Z."/>
        </authorList>
    </citation>
    <scope>NUCLEOTIDE SEQUENCE [LARGE SCALE GENOMIC DNA]</scope>
    <source>
        <strain evidence="1 2">A 37-1-2</strain>
    </source>
</reference>
<dbReference type="KEGG" id="part:PARC_a2258"/>
<sequence length="221" mass="24744">MKVVCHLANLNLVGSKFSTDADGELVRNIMPLSVNGFDLELIQDKSLISCPPSKLIGKFVHSTSIIAQDAPDNSLDELIETIHKITVMLSLATDSQVRFYKCTDATGMALREWSVNGVYYYFRPPLCTINTQCIVQLIEKSYATFERVEKSYKLRAAVELFVTSGALNLPFELKLAAIFVLLENLKSSYAENNGYIFQNGFYEKNGTRGTFKKLLQKCSSL</sequence>
<protein>
    <submittedName>
        <fullName evidence="1">Uncharacterized protein</fullName>
    </submittedName>
</protein>
<dbReference type="AlphaFoldDB" id="A0A290S3U3"/>
<name>A0A290S3U3_9GAMM</name>
<dbReference type="Proteomes" id="UP000016505">
    <property type="component" value="Chromosome I"/>
</dbReference>
<gene>
    <name evidence="1" type="ORF">PARC_a2258</name>
</gene>
<organism evidence="1 2">
    <name type="scientific">Pseudoalteromonas arctica A 37-1-2</name>
    <dbReference type="NCBI Taxonomy" id="1117313"/>
    <lineage>
        <taxon>Bacteria</taxon>
        <taxon>Pseudomonadati</taxon>
        <taxon>Pseudomonadota</taxon>
        <taxon>Gammaproteobacteria</taxon>
        <taxon>Alteromonadales</taxon>
        <taxon>Pseudoalteromonadaceae</taxon>
        <taxon>Pseudoalteromonas</taxon>
    </lineage>
</organism>
<dbReference type="EMBL" id="CP011025">
    <property type="protein sequence ID" value="ATC86766.1"/>
    <property type="molecule type" value="Genomic_DNA"/>
</dbReference>